<organism evidence="1 2">
    <name type="scientific">Aromia moschata</name>
    <dbReference type="NCBI Taxonomy" id="1265417"/>
    <lineage>
        <taxon>Eukaryota</taxon>
        <taxon>Metazoa</taxon>
        <taxon>Ecdysozoa</taxon>
        <taxon>Arthropoda</taxon>
        <taxon>Hexapoda</taxon>
        <taxon>Insecta</taxon>
        <taxon>Pterygota</taxon>
        <taxon>Neoptera</taxon>
        <taxon>Endopterygota</taxon>
        <taxon>Coleoptera</taxon>
        <taxon>Polyphaga</taxon>
        <taxon>Cucujiformia</taxon>
        <taxon>Chrysomeloidea</taxon>
        <taxon>Cerambycidae</taxon>
        <taxon>Cerambycinae</taxon>
        <taxon>Callichromatini</taxon>
        <taxon>Aromia</taxon>
    </lineage>
</organism>
<protein>
    <submittedName>
        <fullName evidence="1">Uncharacterized protein</fullName>
    </submittedName>
</protein>
<gene>
    <name evidence="1" type="ORF">NQ318_013967</name>
</gene>
<comment type="caution">
    <text evidence="1">The sequence shown here is derived from an EMBL/GenBank/DDBJ whole genome shotgun (WGS) entry which is preliminary data.</text>
</comment>
<dbReference type="AlphaFoldDB" id="A0AAV8YXZ1"/>
<name>A0AAV8YXZ1_9CUCU</name>
<reference evidence="1" key="1">
    <citation type="journal article" date="2023" name="Insect Mol. Biol.">
        <title>Genome sequencing provides insights into the evolution of gene families encoding plant cell wall-degrading enzymes in longhorned beetles.</title>
        <authorList>
            <person name="Shin N.R."/>
            <person name="Okamura Y."/>
            <person name="Kirsch R."/>
            <person name="Pauchet Y."/>
        </authorList>
    </citation>
    <scope>NUCLEOTIDE SEQUENCE</scope>
    <source>
        <strain evidence="1">AMC_N1</strain>
    </source>
</reference>
<accession>A0AAV8YXZ1</accession>
<evidence type="ECO:0000313" key="2">
    <source>
        <dbReference type="Proteomes" id="UP001162162"/>
    </source>
</evidence>
<dbReference type="Proteomes" id="UP001162162">
    <property type="component" value="Unassembled WGS sequence"/>
</dbReference>
<dbReference type="EMBL" id="JAPWTK010000028">
    <property type="protein sequence ID" value="KAJ8956614.1"/>
    <property type="molecule type" value="Genomic_DNA"/>
</dbReference>
<keyword evidence="2" id="KW-1185">Reference proteome</keyword>
<evidence type="ECO:0000313" key="1">
    <source>
        <dbReference type="EMBL" id="KAJ8956614.1"/>
    </source>
</evidence>
<sequence length="173" mass="19329">MTDYRSSTEPPQSEFAWNHRSRIFAREMRAHSIPALVFNQAISVTVMGGNRSAWTQEGSKDEFSWSLTKLDLTLEKGTNERGNLHLQHFARDTHCLRTLSRTTMILFVSLLYVTTSGQTAINQGTNTSTCGVQGGGKSNSHRSTAGSNSRNILYLRKPLSSGLTIFEEILKFK</sequence>
<proteinExistence type="predicted"/>